<keyword evidence="12" id="KW-1185">Reference proteome</keyword>
<evidence type="ECO:0000313" key="11">
    <source>
        <dbReference type="EMBL" id="ORY48965.1"/>
    </source>
</evidence>
<dbReference type="Pfam" id="PF08038">
    <property type="entry name" value="Tom7"/>
    <property type="match status" value="1"/>
</dbReference>
<evidence type="ECO:0000256" key="4">
    <source>
        <dbReference type="ARBA" id="ARBA00022692"/>
    </source>
</evidence>
<feature type="transmembrane region" description="Helical" evidence="10">
    <location>
        <begin position="35"/>
        <end position="53"/>
    </location>
</feature>
<evidence type="ECO:0000256" key="8">
    <source>
        <dbReference type="ARBA" id="ARBA00023128"/>
    </source>
</evidence>
<comment type="similarity">
    <text evidence="2">Belongs to the Tom7 family.</text>
</comment>
<name>A0A1Y2CRI8_9FUNG</name>
<evidence type="ECO:0000313" key="12">
    <source>
        <dbReference type="Proteomes" id="UP000193642"/>
    </source>
</evidence>
<keyword evidence="9 10" id="KW-0472">Membrane</keyword>
<dbReference type="GO" id="GO:0045040">
    <property type="term" value="P:protein insertion into mitochondrial outer membrane"/>
    <property type="evidence" value="ECO:0007669"/>
    <property type="project" value="TreeGrafter"/>
</dbReference>
<dbReference type="AlphaFoldDB" id="A0A1Y2CRI8"/>
<dbReference type="GO" id="GO:0030150">
    <property type="term" value="P:protein import into mitochondrial matrix"/>
    <property type="evidence" value="ECO:0007669"/>
    <property type="project" value="InterPro"/>
</dbReference>
<dbReference type="EMBL" id="MCGO01000010">
    <property type="protein sequence ID" value="ORY48965.1"/>
    <property type="molecule type" value="Genomic_DNA"/>
</dbReference>
<keyword evidence="6" id="KW-0653">Protein transport</keyword>
<dbReference type="InterPro" id="IPR012621">
    <property type="entry name" value="Tom7"/>
</dbReference>
<dbReference type="PANTHER" id="PTHR34944">
    <property type="entry name" value="MITOCHONDRIAL IMPORT RECEPTOR SUBUNIT TOM7"/>
    <property type="match status" value="1"/>
</dbReference>
<dbReference type="PANTHER" id="PTHR34944:SF2">
    <property type="entry name" value="MITOCHONDRIAL IMPORT RECEPTOR SUBUNIT TOM7"/>
    <property type="match status" value="1"/>
</dbReference>
<protein>
    <submittedName>
        <fullName evidence="11">Tom71 component of the TOM complex</fullName>
    </submittedName>
</protein>
<evidence type="ECO:0000256" key="10">
    <source>
        <dbReference type="SAM" id="Phobius"/>
    </source>
</evidence>
<gene>
    <name evidence="11" type="ORF">BCR33DRAFT_781972</name>
</gene>
<evidence type="ECO:0000256" key="6">
    <source>
        <dbReference type="ARBA" id="ARBA00022927"/>
    </source>
</evidence>
<evidence type="ECO:0000256" key="7">
    <source>
        <dbReference type="ARBA" id="ARBA00022989"/>
    </source>
</evidence>
<dbReference type="STRING" id="329046.A0A1Y2CRI8"/>
<keyword evidence="5" id="KW-1000">Mitochondrion outer membrane</keyword>
<dbReference type="Proteomes" id="UP000193642">
    <property type="component" value="Unassembled WGS sequence"/>
</dbReference>
<keyword evidence="8" id="KW-0496">Mitochondrion</keyword>
<organism evidence="11 12">
    <name type="scientific">Rhizoclosmatium globosum</name>
    <dbReference type="NCBI Taxonomy" id="329046"/>
    <lineage>
        <taxon>Eukaryota</taxon>
        <taxon>Fungi</taxon>
        <taxon>Fungi incertae sedis</taxon>
        <taxon>Chytridiomycota</taxon>
        <taxon>Chytridiomycota incertae sedis</taxon>
        <taxon>Chytridiomycetes</taxon>
        <taxon>Chytridiales</taxon>
        <taxon>Chytriomycetaceae</taxon>
        <taxon>Rhizoclosmatium</taxon>
    </lineage>
</organism>
<dbReference type="GO" id="GO:0005742">
    <property type="term" value="C:mitochondrial outer membrane translocase complex"/>
    <property type="evidence" value="ECO:0007669"/>
    <property type="project" value="InterPro"/>
</dbReference>
<accession>A0A1Y2CRI8</accession>
<evidence type="ECO:0000256" key="5">
    <source>
        <dbReference type="ARBA" id="ARBA00022787"/>
    </source>
</evidence>
<evidence type="ECO:0000256" key="1">
    <source>
        <dbReference type="ARBA" id="ARBA00004572"/>
    </source>
</evidence>
<evidence type="ECO:0000256" key="2">
    <source>
        <dbReference type="ARBA" id="ARBA00010917"/>
    </source>
</evidence>
<evidence type="ECO:0000256" key="9">
    <source>
        <dbReference type="ARBA" id="ARBA00023136"/>
    </source>
</evidence>
<keyword evidence="3" id="KW-0813">Transport</keyword>
<dbReference type="OrthoDB" id="284357at2759"/>
<sequence length="71" mass="7897">MSSSGTAERDDKQPTTYQMAISEETRDRITKFFGFAKKALHVAFIPLVLYIGFTSSSPRPSFLRLISPLAA</sequence>
<keyword evidence="4 10" id="KW-0812">Transmembrane</keyword>
<keyword evidence="7 10" id="KW-1133">Transmembrane helix</keyword>
<reference evidence="11 12" key="1">
    <citation type="submission" date="2016-07" db="EMBL/GenBank/DDBJ databases">
        <title>Pervasive Adenine N6-methylation of Active Genes in Fungi.</title>
        <authorList>
            <consortium name="DOE Joint Genome Institute"/>
            <person name="Mondo S.J."/>
            <person name="Dannebaum R.O."/>
            <person name="Kuo R.C."/>
            <person name="Labutti K."/>
            <person name="Haridas S."/>
            <person name="Kuo A."/>
            <person name="Salamov A."/>
            <person name="Ahrendt S.R."/>
            <person name="Lipzen A."/>
            <person name="Sullivan W."/>
            <person name="Andreopoulos W.B."/>
            <person name="Clum A."/>
            <person name="Lindquist E."/>
            <person name="Daum C."/>
            <person name="Ramamoorthy G.K."/>
            <person name="Gryganskyi A."/>
            <person name="Culley D."/>
            <person name="Magnuson J.K."/>
            <person name="James T.Y."/>
            <person name="O'Malley M.A."/>
            <person name="Stajich J.E."/>
            <person name="Spatafora J.W."/>
            <person name="Visel A."/>
            <person name="Grigoriev I.V."/>
        </authorList>
    </citation>
    <scope>NUCLEOTIDE SEQUENCE [LARGE SCALE GENOMIC DNA]</scope>
    <source>
        <strain evidence="11 12">JEL800</strain>
    </source>
</reference>
<comment type="caution">
    <text evidence="11">The sequence shown here is derived from an EMBL/GenBank/DDBJ whole genome shotgun (WGS) entry which is preliminary data.</text>
</comment>
<proteinExistence type="inferred from homology"/>
<evidence type="ECO:0000256" key="3">
    <source>
        <dbReference type="ARBA" id="ARBA00022448"/>
    </source>
</evidence>
<comment type="subcellular location">
    <subcellularLocation>
        <location evidence="1">Mitochondrion outer membrane</location>
        <topology evidence="1">Single-pass membrane protein</topology>
    </subcellularLocation>
</comment>